<gene>
    <name evidence="11" type="ORF">HNAJ_LOCUS10422</name>
</gene>
<dbReference type="GO" id="GO:0000978">
    <property type="term" value="F:RNA polymerase II cis-regulatory region sequence-specific DNA binding"/>
    <property type="evidence" value="ECO:0007669"/>
    <property type="project" value="TreeGrafter"/>
</dbReference>
<dbReference type="OrthoDB" id="6159439at2759"/>
<evidence type="ECO:0000313" key="13">
    <source>
        <dbReference type="WBParaSite" id="HNAJ_0001042701-mRNA-1"/>
    </source>
</evidence>
<sequence length="479" mass="54729">MQSNGQQLQDDEYCMESNVCLYENNAFSTNVSTIDPIYRSIPSPTIANIPMEKASIQKTDKFSDMRFESSLFQSMHEFSSQLSVPPPSLTSQAHPPMPISSQAPILTNRSFSNPSHHQQQQQQQQHQPTLQKPPTVKSVSISGKLADSKHGDSRSTENTANSSDARRSVNGGKRSRRQRTHFTSQQLHELESTFMRNRYPDMNMREELASWTDLTEGRVRVWFKNRRAKWRKRERHLEAIRNSFNQQQHHYSSGVSHHNPFAPLLFPTQSNQFPAPQQYSQSHQPPLHPPSSVNSQTNISATAAAAVAMVAWRQSGKPSSSTSFLWPPMRSEVSEEPRLLGNPTQSPCLQHEYPVFTPDTTGSFDMKWKVEENGIESGEEDDIEDEDQDDEEGRDQEGSLNFQQSPDYSSQLRQLPSLLHIQHQQQSHPAFYEFRQNLDHEEFHHQIQQGNLFGRIQTTDQLHEVSGIQFSHPDGNMLS</sequence>
<dbReference type="STRING" id="102285.A0A0R3TS27"/>
<dbReference type="PROSITE" id="PS00027">
    <property type="entry name" value="HOMEOBOX_1"/>
    <property type="match status" value="1"/>
</dbReference>
<dbReference type="Pfam" id="PF00046">
    <property type="entry name" value="Homeodomain"/>
    <property type="match status" value="1"/>
</dbReference>
<dbReference type="EMBL" id="UZAE01013043">
    <property type="protein sequence ID" value="VDO07922.1"/>
    <property type="molecule type" value="Genomic_DNA"/>
</dbReference>
<evidence type="ECO:0000256" key="6">
    <source>
        <dbReference type="ARBA" id="ARBA00023242"/>
    </source>
</evidence>
<feature type="region of interest" description="Disordered" evidence="9">
    <location>
        <begin position="374"/>
        <end position="406"/>
    </location>
</feature>
<reference evidence="11 12" key="2">
    <citation type="submission" date="2018-11" db="EMBL/GenBank/DDBJ databases">
        <authorList>
            <consortium name="Pathogen Informatics"/>
        </authorList>
    </citation>
    <scope>NUCLEOTIDE SEQUENCE [LARGE SCALE GENOMIC DNA]</scope>
</reference>
<feature type="compositionally biased region" description="Low complexity" evidence="9">
    <location>
        <begin position="116"/>
        <end position="127"/>
    </location>
</feature>
<keyword evidence="4 7" id="KW-0238">DNA-binding</keyword>
<evidence type="ECO:0000256" key="8">
    <source>
        <dbReference type="RuleBase" id="RU000682"/>
    </source>
</evidence>
<dbReference type="Gene3D" id="1.10.10.60">
    <property type="entry name" value="Homeodomain-like"/>
    <property type="match status" value="1"/>
</dbReference>
<name>A0A0R3TS27_RODNA</name>
<evidence type="ECO:0000256" key="5">
    <source>
        <dbReference type="ARBA" id="ARBA00023155"/>
    </source>
</evidence>
<feature type="compositionally biased region" description="Low complexity" evidence="9">
    <location>
        <begin position="274"/>
        <end position="285"/>
    </location>
</feature>
<keyword evidence="3" id="KW-0217">Developmental protein</keyword>
<evidence type="ECO:0000256" key="7">
    <source>
        <dbReference type="PROSITE-ProRule" id="PRU00108"/>
    </source>
</evidence>
<dbReference type="PANTHER" id="PTHR45882:SF3">
    <property type="entry name" value="PITUITARY HOMEOBOX HOMOLOG PTX1"/>
    <property type="match status" value="1"/>
</dbReference>
<dbReference type="SMART" id="SM00389">
    <property type="entry name" value="HOX"/>
    <property type="match status" value="1"/>
</dbReference>
<feature type="compositionally biased region" description="Polar residues" evidence="9">
    <location>
        <begin position="128"/>
        <end position="141"/>
    </location>
</feature>
<feature type="region of interest" description="Disordered" evidence="9">
    <location>
        <begin position="78"/>
        <end position="189"/>
    </location>
</feature>
<dbReference type="GO" id="GO:0009653">
    <property type="term" value="P:anatomical structure morphogenesis"/>
    <property type="evidence" value="ECO:0007669"/>
    <property type="project" value="TreeGrafter"/>
</dbReference>
<protein>
    <submittedName>
        <fullName evidence="13">Homeobox domain-containing protein</fullName>
    </submittedName>
</protein>
<dbReference type="SUPFAM" id="SSF46689">
    <property type="entry name" value="Homeodomain-like"/>
    <property type="match status" value="1"/>
</dbReference>
<feature type="domain" description="Homeobox" evidence="10">
    <location>
        <begin position="173"/>
        <end position="233"/>
    </location>
</feature>
<dbReference type="InterPro" id="IPR009057">
    <property type="entry name" value="Homeodomain-like_sf"/>
</dbReference>
<dbReference type="PROSITE" id="PS50071">
    <property type="entry name" value="HOMEOBOX_2"/>
    <property type="match status" value="1"/>
</dbReference>
<dbReference type="InterPro" id="IPR017970">
    <property type="entry name" value="Homeobox_CS"/>
</dbReference>
<proteinExistence type="inferred from homology"/>
<comment type="similarity">
    <text evidence="2">Belongs to the paired homeobox family. Bicoid subfamily.</text>
</comment>
<reference evidence="13" key="1">
    <citation type="submission" date="2017-02" db="UniProtKB">
        <authorList>
            <consortium name="WormBaseParasite"/>
        </authorList>
    </citation>
    <scope>IDENTIFICATION</scope>
</reference>
<evidence type="ECO:0000313" key="12">
    <source>
        <dbReference type="Proteomes" id="UP000278807"/>
    </source>
</evidence>
<feature type="compositionally biased region" description="Polar residues" evidence="9">
    <location>
        <begin position="78"/>
        <end position="115"/>
    </location>
</feature>
<dbReference type="WBParaSite" id="HNAJ_0001042701-mRNA-1">
    <property type="protein sequence ID" value="HNAJ_0001042701-mRNA-1"/>
    <property type="gene ID" value="HNAJ_0001042701"/>
</dbReference>
<evidence type="ECO:0000256" key="4">
    <source>
        <dbReference type="ARBA" id="ARBA00023125"/>
    </source>
</evidence>
<feature type="compositionally biased region" description="Acidic residues" evidence="9">
    <location>
        <begin position="374"/>
        <end position="394"/>
    </location>
</feature>
<comment type="subcellular location">
    <subcellularLocation>
        <location evidence="1 7 8">Nucleus</location>
    </subcellularLocation>
</comment>
<keyword evidence="12" id="KW-1185">Reference proteome</keyword>
<dbReference type="GO" id="GO:0000981">
    <property type="term" value="F:DNA-binding transcription factor activity, RNA polymerase II-specific"/>
    <property type="evidence" value="ECO:0007669"/>
    <property type="project" value="InterPro"/>
</dbReference>
<dbReference type="PANTHER" id="PTHR45882">
    <property type="entry name" value="PITUITARY HOMEOBOX HOMOLOG PTX1"/>
    <property type="match status" value="1"/>
</dbReference>
<accession>A0A0R3TS27</accession>
<dbReference type="GO" id="GO:0005634">
    <property type="term" value="C:nucleus"/>
    <property type="evidence" value="ECO:0007669"/>
    <property type="project" value="UniProtKB-SubCell"/>
</dbReference>
<keyword evidence="6 7" id="KW-0539">Nucleus</keyword>
<feature type="compositionally biased region" description="Basic and acidic residues" evidence="9">
    <location>
        <begin position="146"/>
        <end position="155"/>
    </location>
</feature>
<keyword evidence="5 7" id="KW-0371">Homeobox</keyword>
<dbReference type="CDD" id="cd00086">
    <property type="entry name" value="homeodomain"/>
    <property type="match status" value="1"/>
</dbReference>
<evidence type="ECO:0000256" key="2">
    <source>
        <dbReference type="ARBA" id="ARBA00006503"/>
    </source>
</evidence>
<evidence type="ECO:0000256" key="9">
    <source>
        <dbReference type="SAM" id="MobiDB-lite"/>
    </source>
</evidence>
<organism evidence="13">
    <name type="scientific">Rodentolepis nana</name>
    <name type="common">Dwarf tapeworm</name>
    <name type="synonym">Hymenolepis nana</name>
    <dbReference type="NCBI Taxonomy" id="102285"/>
    <lineage>
        <taxon>Eukaryota</taxon>
        <taxon>Metazoa</taxon>
        <taxon>Spiralia</taxon>
        <taxon>Lophotrochozoa</taxon>
        <taxon>Platyhelminthes</taxon>
        <taxon>Cestoda</taxon>
        <taxon>Eucestoda</taxon>
        <taxon>Cyclophyllidea</taxon>
        <taxon>Hymenolepididae</taxon>
        <taxon>Rodentolepis</taxon>
    </lineage>
</organism>
<evidence type="ECO:0000259" key="10">
    <source>
        <dbReference type="PROSITE" id="PS50071"/>
    </source>
</evidence>
<evidence type="ECO:0000313" key="11">
    <source>
        <dbReference type="EMBL" id="VDO07922.1"/>
    </source>
</evidence>
<evidence type="ECO:0000256" key="3">
    <source>
        <dbReference type="ARBA" id="ARBA00022473"/>
    </source>
</evidence>
<dbReference type="Proteomes" id="UP000278807">
    <property type="component" value="Unassembled WGS sequence"/>
</dbReference>
<feature type="region of interest" description="Disordered" evidence="9">
    <location>
        <begin position="264"/>
        <end position="295"/>
    </location>
</feature>
<dbReference type="AlphaFoldDB" id="A0A0R3TS27"/>
<dbReference type="InterPro" id="IPR001356">
    <property type="entry name" value="HD"/>
</dbReference>
<feature type="DNA-binding region" description="Homeobox" evidence="7">
    <location>
        <begin position="175"/>
        <end position="234"/>
    </location>
</feature>
<evidence type="ECO:0000256" key="1">
    <source>
        <dbReference type="ARBA" id="ARBA00004123"/>
    </source>
</evidence>
<dbReference type="FunFam" id="1.10.10.60:FF:000679">
    <property type="entry name" value="Homeobox protein aristaless"/>
    <property type="match status" value="1"/>
</dbReference>